<accession>A0A1G9UBV8</accession>
<feature type="compositionally biased region" description="Low complexity" evidence="2">
    <location>
        <begin position="1654"/>
        <end position="1665"/>
    </location>
</feature>
<feature type="coiled-coil region" evidence="1">
    <location>
        <begin position="1431"/>
        <end position="1461"/>
    </location>
</feature>
<evidence type="ECO:0000256" key="1">
    <source>
        <dbReference type="SAM" id="Coils"/>
    </source>
</evidence>
<feature type="coiled-coil region" evidence="1">
    <location>
        <begin position="612"/>
        <end position="646"/>
    </location>
</feature>
<feature type="coiled-coil region" evidence="1">
    <location>
        <begin position="1285"/>
        <end position="1319"/>
    </location>
</feature>
<dbReference type="EMBL" id="FNHP01000008">
    <property type="protein sequence ID" value="SDM57389.1"/>
    <property type="molecule type" value="Genomic_DNA"/>
</dbReference>
<feature type="region of interest" description="Disordered" evidence="2">
    <location>
        <begin position="324"/>
        <end position="343"/>
    </location>
</feature>
<dbReference type="InterPro" id="IPR009628">
    <property type="entry name" value="Phage_tape_measure_N"/>
</dbReference>
<dbReference type="RefSeq" id="WP_091571218.1">
    <property type="nucleotide sequence ID" value="NZ_FNHP01000008.1"/>
</dbReference>
<proteinExistence type="predicted"/>
<dbReference type="Proteomes" id="UP000198552">
    <property type="component" value="Unassembled WGS sequence"/>
</dbReference>
<keyword evidence="5" id="KW-1185">Reference proteome</keyword>
<feature type="coiled-coil region" evidence="1">
    <location>
        <begin position="1560"/>
        <end position="1619"/>
    </location>
</feature>
<gene>
    <name evidence="4" type="ORF">SAMN05428957_10894</name>
</gene>
<feature type="region of interest" description="Disordered" evidence="2">
    <location>
        <begin position="1642"/>
        <end position="1670"/>
    </location>
</feature>
<feature type="domain" description="Bacteriophage tail tape measure N-terminal" evidence="3">
    <location>
        <begin position="52"/>
        <end position="249"/>
    </location>
</feature>
<evidence type="ECO:0000313" key="4">
    <source>
        <dbReference type="EMBL" id="SDM57389.1"/>
    </source>
</evidence>
<feature type="coiled-coil region" evidence="1">
    <location>
        <begin position="501"/>
        <end position="553"/>
    </location>
</feature>
<evidence type="ECO:0000313" key="5">
    <source>
        <dbReference type="Proteomes" id="UP000198552"/>
    </source>
</evidence>
<sequence length="1858" mass="191556">MDSSKTVKVVLTLDNGQFITSLQASGREHSTFAANVVRSGQAMDATLKSGEMSAKQTAAALRMLPAQFTDIFTGLASGQAPMTVLIQQGGQLKDSFGGVAPAARAMGGYIAGLVSPTMLAAGAAGALAVAYYQGSKEADAYTRSIVMSGNAAGATVGQMQAAARGASAVVGTQAAAADAVAQLGATGQVAARNLEGFTATALRMEREVGQAVEKTAEQFSGLGDKPVQASLKLNESYGYLTTAIYEQIRALEASGKHHEAGELAQRSFAAAMDERTNRLRGNLGLLERGWRAIGDAAGWAWNKMLNVGRKETVADQLSKAQQELQDRMSRGPTNDVPGVRGSWEKGNERMRENIRLLQEKVKLEEESAAAAAKSQAQEKAGIEWSQRAYEARSKSKKMEDELAAARQQFKDAGKDEVRDKKELDAVLAGIRDKYKESTTEQNKAAKEQERQLALMAELGGLSSTFYKDWTELNKQFAAGKIKQEELVRLQATLLAKQPAMAAAAREEQKALDAQVRAWQELERVQERAREKALEALQKSAQGAEQQVQKLLDEEHATTLAAVANISLAEAVERVALARAQEAYQKAAAAGADGQTLLALQKEIEAREKIVSLTGAREAREALKKTADEASKELKRVTEQYEQGLTNAAMQGGKSLKEYIQGVLRTTAFRIVLQPVMNWGAQLLTAITGGAGGAGGASALLGGSGGLMGTVGNLGSLASLLGGNSMLGNIAGTLGGWLGLGGAVSTGTGIATSVGTGLSLTGTTGGLGLTTGGGLGLTVGNTASSAVSLGGAGAGASGATSTLMAAAPYAAIIAAAVAVASNMWEQGWTRDALKGEGKSTFYGGAGSYMTGIGVLEKHKLGVLSALGVSEKWADILSGTTRMALLFGRKLKDSGLEATLGSNADGGSESRQYAFYKGGLFRSDKTTYVKTDEGVEAYLDNAVTTARAALRAVAESLDAPTAALDTFALTVKESFKDLSEEEANDKLAEIVGRYAEGLGGAFLEGLDGSGVAAWVQRIAKDGGTAAERLQAIADYPAQLLQSIGTTREDLVRIFTEGLVNGDAAAAGQAVADQLVASIELSMLSGASAQVFDIVNRGIVTPILDAMANGASLSEAISQANIARTVAKAQETAAAFAAVWNDPGFKQAMESIRTTVGSALGTAGGALQYQPTYIRPQAAVDAGASSSASQEETPEDRLRKKIQDMAADGAQLAADLLRAKGDEAAAALAELEIATEGVTGVLREQYIAQRDANQAMQGSIAAWEAIGALKDEGAGLAIELLRAQGHEAAAALRQFEAATAKMTEAEREAYRLQQQANDALRAQIALATELPALLARFMTPQQSQAAGYGRIAQGLEQAGIHVGADTLAQASLQQIAQAAAEIYHLGSTSDATRLALVRAVASLAELKDAATASANAAADAALSALSRSIEAEKAAITEAANARIESLRQEAEAQKAAQDTASEALATATRIADTLGRAVRALRGQVESAVVQDLAAARAFIEGAARAAAATGALPDEEQLARAIESVTADQQQRYGTYADWEAAQLDQANQLAALEGVSTAQMTVAERHLAATKAQAALLEEQVKATQAGAAAAIRALDQQLAAAQERLAVLRDSNAQLQSIATATAGFEAALAQLAQALAASAKGPSAGGGGPSGGAPTPAPGGASTVVLNGPGGSQYDARSDVFYAAGTGMPYLGASLGAAAIDMVNAGHALQVYQAAVAGGVTSQMLAQWTGASAADLNAWAAANNLPAFAEGTNYVPRDMIALIHEGEEIVPKRYNPAAQAGAWTSASTISRSVASRGAGSESALQAVVATLAGTVGQLAGGAGEGALGAEDRSNLRRIREVLEGAAMGRVRLGVAA</sequence>
<dbReference type="STRING" id="1527607.SAMN05428957_10894"/>
<evidence type="ECO:0000256" key="2">
    <source>
        <dbReference type="SAM" id="MobiDB-lite"/>
    </source>
</evidence>
<name>A0A1G9UBV8_9BURK</name>
<reference evidence="5" key="1">
    <citation type="submission" date="2016-10" db="EMBL/GenBank/DDBJ databases">
        <authorList>
            <person name="Varghese N."/>
            <person name="Submissions S."/>
        </authorList>
    </citation>
    <scope>NUCLEOTIDE SEQUENCE [LARGE SCALE GENOMIC DNA]</scope>
    <source>
        <strain evidence="5">EPL6</strain>
    </source>
</reference>
<dbReference type="OrthoDB" id="363355at2"/>
<protein>
    <submittedName>
        <fullName evidence="4">Phage-related minor tail protein</fullName>
    </submittedName>
</protein>
<keyword evidence="1" id="KW-0175">Coiled coil</keyword>
<evidence type="ECO:0000259" key="3">
    <source>
        <dbReference type="Pfam" id="PF06791"/>
    </source>
</evidence>
<organism evidence="4 5">
    <name type="scientific">Oryzisolibacter propanilivorax</name>
    <dbReference type="NCBI Taxonomy" id="1527607"/>
    <lineage>
        <taxon>Bacteria</taxon>
        <taxon>Pseudomonadati</taxon>
        <taxon>Pseudomonadota</taxon>
        <taxon>Betaproteobacteria</taxon>
        <taxon>Burkholderiales</taxon>
        <taxon>Comamonadaceae</taxon>
        <taxon>Oryzisolibacter</taxon>
    </lineage>
</organism>
<dbReference type="Pfam" id="PF06791">
    <property type="entry name" value="TMP_2"/>
    <property type="match status" value="1"/>
</dbReference>
<feature type="coiled-coil region" evidence="1">
    <location>
        <begin position="347"/>
        <end position="415"/>
    </location>
</feature>